<keyword evidence="2" id="KW-1133">Transmembrane helix</keyword>
<dbReference type="EMBL" id="BMAC01000203">
    <property type="protein sequence ID" value="GFP89889.1"/>
    <property type="molecule type" value="Genomic_DNA"/>
</dbReference>
<dbReference type="AlphaFoldDB" id="A0A830BUR3"/>
<dbReference type="PANTHER" id="PTHR37206">
    <property type="entry name" value="TRANSMEMBRANE PROTEIN"/>
    <property type="match status" value="1"/>
</dbReference>
<organism evidence="3 4">
    <name type="scientific">Phtheirospermum japonicum</name>
    <dbReference type="NCBI Taxonomy" id="374723"/>
    <lineage>
        <taxon>Eukaryota</taxon>
        <taxon>Viridiplantae</taxon>
        <taxon>Streptophyta</taxon>
        <taxon>Embryophyta</taxon>
        <taxon>Tracheophyta</taxon>
        <taxon>Spermatophyta</taxon>
        <taxon>Magnoliopsida</taxon>
        <taxon>eudicotyledons</taxon>
        <taxon>Gunneridae</taxon>
        <taxon>Pentapetalae</taxon>
        <taxon>asterids</taxon>
        <taxon>lamiids</taxon>
        <taxon>Lamiales</taxon>
        <taxon>Orobanchaceae</taxon>
        <taxon>Orobanchaceae incertae sedis</taxon>
        <taxon>Phtheirospermum</taxon>
    </lineage>
</organism>
<name>A0A830BUR3_9LAMI</name>
<feature type="compositionally biased region" description="Low complexity" evidence="1">
    <location>
        <begin position="1"/>
        <end position="13"/>
    </location>
</feature>
<proteinExistence type="predicted"/>
<feature type="transmembrane region" description="Helical" evidence="2">
    <location>
        <begin position="81"/>
        <end position="101"/>
    </location>
</feature>
<evidence type="ECO:0000256" key="1">
    <source>
        <dbReference type="SAM" id="MobiDB-lite"/>
    </source>
</evidence>
<comment type="caution">
    <text evidence="3">The sequence shown here is derived from an EMBL/GenBank/DDBJ whole genome shotgun (WGS) entry which is preliminary data.</text>
</comment>
<gene>
    <name evidence="3" type="ORF">PHJA_001132700</name>
</gene>
<reference evidence="3" key="1">
    <citation type="submission" date="2020-07" db="EMBL/GenBank/DDBJ databases">
        <title>Ethylene signaling mediates host invasion by parasitic plants.</title>
        <authorList>
            <person name="Yoshida S."/>
        </authorList>
    </citation>
    <scope>NUCLEOTIDE SEQUENCE</scope>
    <source>
        <strain evidence="3">Okayama</strain>
    </source>
</reference>
<feature type="compositionally biased region" description="Low complexity" evidence="1">
    <location>
        <begin position="21"/>
        <end position="34"/>
    </location>
</feature>
<feature type="non-terminal residue" evidence="3">
    <location>
        <position position="1"/>
    </location>
</feature>
<keyword evidence="2" id="KW-0472">Membrane</keyword>
<evidence type="ECO:0000313" key="3">
    <source>
        <dbReference type="EMBL" id="GFP89889.1"/>
    </source>
</evidence>
<protein>
    <submittedName>
        <fullName evidence="3">Uncharacterized protein</fullName>
    </submittedName>
</protein>
<keyword evidence="4" id="KW-1185">Reference proteome</keyword>
<dbReference type="OrthoDB" id="1087988at2759"/>
<evidence type="ECO:0000256" key="2">
    <source>
        <dbReference type="SAM" id="Phobius"/>
    </source>
</evidence>
<evidence type="ECO:0000313" key="4">
    <source>
        <dbReference type="Proteomes" id="UP000653305"/>
    </source>
</evidence>
<accession>A0A830BUR3</accession>
<dbReference type="Proteomes" id="UP000653305">
    <property type="component" value="Unassembled WGS sequence"/>
</dbReference>
<keyword evidence="2" id="KW-0812">Transmembrane</keyword>
<sequence>QIHADNQPQSFSDSDSDLDSDSNSSTSFSPSDSSPSPPSPLTVSDLTEGPASDAAGWFNSWMKILCAKVRLFCSSFIRREGVFLTFCSTALTDVMMAFLYFRRRRRLRDAKESKGRLIGIIQERDEVS</sequence>
<dbReference type="PANTHER" id="PTHR37206:SF1">
    <property type="entry name" value="TRANSMEMBRANE PROTEIN"/>
    <property type="match status" value="1"/>
</dbReference>
<feature type="region of interest" description="Disordered" evidence="1">
    <location>
        <begin position="1"/>
        <end position="47"/>
    </location>
</feature>